<comment type="caution">
    <text evidence="6">The sequence shown here is derived from an EMBL/GenBank/DDBJ whole genome shotgun (WGS) entry which is preliminary data.</text>
</comment>
<evidence type="ECO:0000256" key="1">
    <source>
        <dbReference type="ARBA" id="ARBA00023015"/>
    </source>
</evidence>
<evidence type="ECO:0000256" key="2">
    <source>
        <dbReference type="ARBA" id="ARBA00023125"/>
    </source>
</evidence>
<keyword evidence="7" id="KW-1185">Reference proteome</keyword>
<evidence type="ECO:0000256" key="3">
    <source>
        <dbReference type="ARBA" id="ARBA00023163"/>
    </source>
</evidence>
<dbReference type="Gene3D" id="1.10.10.60">
    <property type="entry name" value="Homeodomain-like"/>
    <property type="match status" value="1"/>
</dbReference>
<dbReference type="RefSeq" id="WP_275811493.1">
    <property type="nucleotide sequence ID" value="NZ_BAAANM010000018.1"/>
</dbReference>
<evidence type="ECO:0000256" key="4">
    <source>
        <dbReference type="PROSITE-ProRule" id="PRU00335"/>
    </source>
</evidence>
<gene>
    <name evidence="6" type="ORF">P2L57_09755</name>
</gene>
<sequence length="193" mass="20667">MDPRIDRTRRHVLAAARRILLERGADAVTFSAVAREAHVTRNTLYRHWATPEQLLVDLTLRYYLEDQQEHGGAGPHEPATSVGDFLHAVRDNLRAPGTIEALTALAAQAERSPGSEQALRQVAELRQKALSTATGPLSDAAFARIVGPLFYQALIARRPVDDAFLAELIAATSPAAGTAAGSFASPDPPGADT</sequence>
<dbReference type="PROSITE" id="PS50977">
    <property type="entry name" value="HTH_TETR_2"/>
    <property type="match status" value="1"/>
</dbReference>
<reference evidence="6 7" key="1">
    <citation type="submission" date="2023-03" db="EMBL/GenBank/DDBJ databases">
        <title>Draft genome sequence of type strain Streptomyces ferralitis JCM 14344.</title>
        <authorList>
            <person name="Klaysubun C."/>
            <person name="Duangmal K."/>
        </authorList>
    </citation>
    <scope>NUCLEOTIDE SEQUENCE [LARGE SCALE GENOMIC DNA]</scope>
    <source>
        <strain evidence="6 7">JCM 14344</strain>
    </source>
</reference>
<feature type="DNA-binding region" description="H-T-H motif" evidence="4">
    <location>
        <begin position="29"/>
        <end position="48"/>
    </location>
</feature>
<dbReference type="SUPFAM" id="SSF46689">
    <property type="entry name" value="Homeodomain-like"/>
    <property type="match status" value="1"/>
</dbReference>
<keyword evidence="2 4" id="KW-0238">DNA-binding</keyword>
<dbReference type="PRINTS" id="PR00455">
    <property type="entry name" value="HTHTETR"/>
</dbReference>
<dbReference type="Gene3D" id="1.10.357.10">
    <property type="entry name" value="Tetracycline Repressor, domain 2"/>
    <property type="match status" value="1"/>
</dbReference>
<dbReference type="InterPro" id="IPR009057">
    <property type="entry name" value="Homeodomain-like_sf"/>
</dbReference>
<dbReference type="Pfam" id="PF00440">
    <property type="entry name" value="TetR_N"/>
    <property type="match status" value="1"/>
</dbReference>
<accession>A0ABT5YX25</accession>
<feature type="domain" description="HTH tetR-type" evidence="5">
    <location>
        <begin position="6"/>
        <end position="66"/>
    </location>
</feature>
<dbReference type="Proteomes" id="UP001220022">
    <property type="component" value="Unassembled WGS sequence"/>
</dbReference>
<organism evidence="6 7">
    <name type="scientific">Streptantibioticus ferralitis</name>
    <dbReference type="NCBI Taxonomy" id="236510"/>
    <lineage>
        <taxon>Bacteria</taxon>
        <taxon>Bacillati</taxon>
        <taxon>Actinomycetota</taxon>
        <taxon>Actinomycetes</taxon>
        <taxon>Kitasatosporales</taxon>
        <taxon>Streptomycetaceae</taxon>
        <taxon>Streptantibioticus</taxon>
    </lineage>
</organism>
<dbReference type="InterPro" id="IPR001647">
    <property type="entry name" value="HTH_TetR"/>
</dbReference>
<dbReference type="InterPro" id="IPR050109">
    <property type="entry name" value="HTH-type_TetR-like_transc_reg"/>
</dbReference>
<evidence type="ECO:0000259" key="5">
    <source>
        <dbReference type="PROSITE" id="PS50977"/>
    </source>
</evidence>
<dbReference type="PANTHER" id="PTHR30055">
    <property type="entry name" value="HTH-TYPE TRANSCRIPTIONAL REGULATOR RUTR"/>
    <property type="match status" value="1"/>
</dbReference>
<proteinExistence type="predicted"/>
<keyword evidence="3" id="KW-0804">Transcription</keyword>
<evidence type="ECO:0000313" key="6">
    <source>
        <dbReference type="EMBL" id="MDF2255999.1"/>
    </source>
</evidence>
<dbReference type="PANTHER" id="PTHR30055:SF238">
    <property type="entry name" value="MYCOFACTOCIN BIOSYNTHESIS TRANSCRIPTIONAL REGULATOR MFTR-RELATED"/>
    <property type="match status" value="1"/>
</dbReference>
<name>A0ABT5YX25_9ACTN</name>
<evidence type="ECO:0000313" key="7">
    <source>
        <dbReference type="Proteomes" id="UP001220022"/>
    </source>
</evidence>
<protein>
    <submittedName>
        <fullName evidence="6">TetR/AcrR family transcriptional regulator</fullName>
    </submittedName>
</protein>
<keyword evidence="1" id="KW-0805">Transcription regulation</keyword>
<dbReference type="EMBL" id="JARHTQ010000005">
    <property type="protein sequence ID" value="MDF2255999.1"/>
    <property type="molecule type" value="Genomic_DNA"/>
</dbReference>